<dbReference type="SUPFAM" id="SSF51695">
    <property type="entry name" value="PLC-like phosphodiesterases"/>
    <property type="match status" value="1"/>
</dbReference>
<dbReference type="EMBL" id="CP054301">
    <property type="protein sequence ID" value="QKK79313.1"/>
    <property type="molecule type" value="Genomic_DNA"/>
</dbReference>
<gene>
    <name evidence="1" type="ORF">MP3633_0577</name>
</gene>
<dbReference type="InterPro" id="IPR017946">
    <property type="entry name" value="PLC-like_Pdiesterase_TIM-brl"/>
</dbReference>
<accession>A0A859CSW9</accession>
<reference evidence="1 2" key="1">
    <citation type="submission" date="2020-06" db="EMBL/GenBank/DDBJ databases">
        <authorList>
            <person name="Voronona O.L."/>
            <person name="Aksenova E.I."/>
            <person name="Kunda M.S."/>
            <person name="Semenov A.N."/>
            <person name="Ryzhova N."/>
        </authorList>
    </citation>
    <scope>NUCLEOTIDE SEQUENCE [LARGE SCALE GENOMIC DNA]</scope>
    <source>
        <strain evidence="1 2">MPKMM3633</strain>
    </source>
</reference>
<evidence type="ECO:0008006" key="3">
    <source>
        <dbReference type="Google" id="ProtNLM"/>
    </source>
</evidence>
<dbReference type="AlphaFoldDB" id="A0A859CSW9"/>
<dbReference type="GO" id="GO:0006629">
    <property type="term" value="P:lipid metabolic process"/>
    <property type="evidence" value="ECO:0007669"/>
    <property type="project" value="InterPro"/>
</dbReference>
<evidence type="ECO:0000313" key="2">
    <source>
        <dbReference type="Proteomes" id="UP000509371"/>
    </source>
</evidence>
<dbReference type="KEGG" id="mpri:MP3633_0577"/>
<dbReference type="Proteomes" id="UP000509371">
    <property type="component" value="Chromosome"/>
</dbReference>
<organism evidence="1 2">
    <name type="scientific">Marinomonas primoryensis</name>
    <dbReference type="NCBI Taxonomy" id="178399"/>
    <lineage>
        <taxon>Bacteria</taxon>
        <taxon>Pseudomonadati</taxon>
        <taxon>Pseudomonadota</taxon>
        <taxon>Gammaproteobacteria</taxon>
        <taxon>Oceanospirillales</taxon>
        <taxon>Oceanospirillaceae</taxon>
        <taxon>Marinomonas</taxon>
    </lineage>
</organism>
<sequence length="271" mass="30880">MVFIGLSWNGVVYYVDWKLAKKAEITAYESCDKIWAARGVYNFHEEENSITAFNRAFALGAKGGEVDFFYDVKSDSFIVSHGKPKQDESGNLIYSLKEGKLLTLEKLFESVPEHTYFWLDYKNLDRLSDTDTQAAINRLKIVAKKARNINYLYIEGSNPNHLSRYTQAGFHTILAVQPLPESHFLSSLSVNIFKVAYYFYDVSALAMRYGNYSDPIFAKNNKNLLSYIPVFLFHVPKDVVLVESLVKEPNVNVLLVGRDESVSMFNTTACK</sequence>
<proteinExistence type="predicted"/>
<evidence type="ECO:0000313" key="1">
    <source>
        <dbReference type="EMBL" id="QKK79313.1"/>
    </source>
</evidence>
<dbReference type="Gene3D" id="3.20.20.190">
    <property type="entry name" value="Phosphatidylinositol (PI) phosphodiesterase"/>
    <property type="match status" value="1"/>
</dbReference>
<protein>
    <recommendedName>
        <fullName evidence="3">GP-PDE domain-containing protein</fullName>
    </recommendedName>
</protein>
<dbReference type="GO" id="GO:0008081">
    <property type="term" value="F:phosphoric diester hydrolase activity"/>
    <property type="evidence" value="ECO:0007669"/>
    <property type="project" value="InterPro"/>
</dbReference>
<name>A0A859CSW9_9GAMM</name>